<feature type="transmembrane region" description="Helical" evidence="2">
    <location>
        <begin position="23"/>
        <end position="40"/>
    </location>
</feature>
<reference evidence="3" key="1">
    <citation type="submission" date="2020-08" db="EMBL/GenBank/DDBJ databases">
        <title>Genome public.</title>
        <authorList>
            <person name="Liu C."/>
            <person name="Sun Q."/>
        </authorList>
    </citation>
    <scope>NUCLEOTIDE SEQUENCE</scope>
    <source>
        <strain evidence="3">NSJ-63</strain>
    </source>
</reference>
<keyword evidence="2" id="KW-0812">Transmembrane</keyword>
<gene>
    <name evidence="3" type="ORF">H8693_01560</name>
</gene>
<feature type="region of interest" description="Disordered" evidence="1">
    <location>
        <begin position="102"/>
        <end position="129"/>
    </location>
</feature>
<dbReference type="AlphaFoldDB" id="A0A926DIC1"/>
<sequence>MKATEKLSNALKKLHGLNAKKKTQYLAVLLVVAIILAIYFSSLDTGGAKKTDDKAEAGAPAETISSDTEMEDRLKRVLSKVDGVGDVDVIINYESTAERVPAFSEDRQVSKSDSQDTSSETTSEKSDIATVQGNGASEALIVKENQPEVRGVIVVAQGAEDISVRMNLLNAVTTLLNVSADKVEILKMNQQDMEVYR</sequence>
<accession>A0A926DIC1</accession>
<dbReference type="Proteomes" id="UP000617951">
    <property type="component" value="Unassembled WGS sequence"/>
</dbReference>
<keyword evidence="2" id="KW-1133">Transmembrane helix</keyword>
<evidence type="ECO:0008006" key="5">
    <source>
        <dbReference type="Google" id="ProtNLM"/>
    </source>
</evidence>
<keyword evidence="2" id="KW-0472">Membrane</keyword>
<dbReference type="RefSeq" id="WP_249279511.1">
    <property type="nucleotide sequence ID" value="NZ_JACRSS010000001.1"/>
</dbReference>
<organism evidence="3 4">
    <name type="scientific">Guopingia tenuis</name>
    <dbReference type="NCBI Taxonomy" id="2763656"/>
    <lineage>
        <taxon>Bacteria</taxon>
        <taxon>Bacillati</taxon>
        <taxon>Bacillota</taxon>
        <taxon>Clostridia</taxon>
        <taxon>Christensenellales</taxon>
        <taxon>Christensenellaceae</taxon>
        <taxon>Guopingia</taxon>
    </lineage>
</organism>
<feature type="compositionally biased region" description="Basic and acidic residues" evidence="1">
    <location>
        <begin position="104"/>
        <end position="114"/>
    </location>
</feature>
<comment type="caution">
    <text evidence="3">The sequence shown here is derived from an EMBL/GenBank/DDBJ whole genome shotgun (WGS) entry which is preliminary data.</text>
</comment>
<evidence type="ECO:0000313" key="3">
    <source>
        <dbReference type="EMBL" id="MBC8537615.1"/>
    </source>
</evidence>
<evidence type="ECO:0000256" key="2">
    <source>
        <dbReference type="SAM" id="Phobius"/>
    </source>
</evidence>
<protein>
    <recommendedName>
        <fullName evidence="5">Stage III sporulation protein AG</fullName>
    </recommendedName>
</protein>
<keyword evidence="4" id="KW-1185">Reference proteome</keyword>
<proteinExistence type="predicted"/>
<evidence type="ECO:0000313" key="4">
    <source>
        <dbReference type="Proteomes" id="UP000617951"/>
    </source>
</evidence>
<name>A0A926DIC1_9FIRM</name>
<evidence type="ECO:0000256" key="1">
    <source>
        <dbReference type="SAM" id="MobiDB-lite"/>
    </source>
</evidence>
<dbReference type="EMBL" id="JACRSS010000001">
    <property type="protein sequence ID" value="MBC8537615.1"/>
    <property type="molecule type" value="Genomic_DNA"/>
</dbReference>